<feature type="compositionally biased region" description="Low complexity" evidence="1">
    <location>
        <begin position="249"/>
        <end position="261"/>
    </location>
</feature>
<feature type="transmembrane region" description="Helical" evidence="2">
    <location>
        <begin position="81"/>
        <end position="100"/>
    </location>
</feature>
<feature type="region of interest" description="Disordered" evidence="1">
    <location>
        <begin position="186"/>
        <end position="293"/>
    </location>
</feature>
<evidence type="ECO:0000256" key="1">
    <source>
        <dbReference type="SAM" id="MobiDB-lite"/>
    </source>
</evidence>
<feature type="compositionally biased region" description="Low complexity" evidence="1">
    <location>
        <begin position="203"/>
        <end position="215"/>
    </location>
</feature>
<keyword evidence="2" id="KW-0812">Transmembrane</keyword>
<reference evidence="3" key="1">
    <citation type="journal article" date="2017" name="Parasit. Vectors">
        <title>Sialotranscriptomics of Rhipicephalus zambeziensis reveals intricate expression profiles of secretory proteins and suggests tight temporal transcriptional regulation during blood-feeding.</title>
        <authorList>
            <person name="de Castro M.H."/>
            <person name="de Klerk D."/>
            <person name="Pienaar R."/>
            <person name="Rees D.J.G."/>
            <person name="Mans B.J."/>
        </authorList>
    </citation>
    <scope>NUCLEOTIDE SEQUENCE</scope>
    <source>
        <tissue evidence="3">Salivary glands</tissue>
    </source>
</reference>
<organism evidence="3">
    <name type="scientific">Rhipicephalus zambeziensis</name>
    <dbReference type="NCBI Taxonomy" id="60191"/>
    <lineage>
        <taxon>Eukaryota</taxon>
        <taxon>Metazoa</taxon>
        <taxon>Ecdysozoa</taxon>
        <taxon>Arthropoda</taxon>
        <taxon>Chelicerata</taxon>
        <taxon>Arachnida</taxon>
        <taxon>Acari</taxon>
        <taxon>Parasitiformes</taxon>
        <taxon>Ixodida</taxon>
        <taxon>Ixodoidea</taxon>
        <taxon>Ixodidae</taxon>
        <taxon>Rhipicephalinae</taxon>
        <taxon>Rhipicephalus</taxon>
        <taxon>Rhipicephalus</taxon>
    </lineage>
</organism>
<feature type="transmembrane region" description="Helical" evidence="2">
    <location>
        <begin position="42"/>
        <end position="61"/>
    </location>
</feature>
<dbReference type="PANTHER" id="PTHR22776">
    <property type="entry name" value="MARVEL-CONTAINING POTENTIAL LIPID RAFT-ASSOCIATED PROTEIN"/>
    <property type="match status" value="1"/>
</dbReference>
<dbReference type="AlphaFoldDB" id="A0A224Z0F7"/>
<accession>A0A224Z0F7</accession>
<dbReference type="PANTHER" id="PTHR22776:SF49">
    <property type="entry name" value="MARVEL DOMAIN-CONTAINING PROTEIN"/>
    <property type="match status" value="1"/>
</dbReference>
<evidence type="ECO:0000313" key="3">
    <source>
        <dbReference type="EMBL" id="MAA23346.1"/>
    </source>
</evidence>
<sequence>MSINPALKKFRIWVVDMGKPSEEDGAPKIQANVGYAKSRDGVFQIIEMVVGLVAFICVESVAECRGAFNCAPPGCVHSYRFFALVSFASVLVTAAIFAARMLGVAHRVPVPVRYRPLVERLYLIITIVLYFFADAFIIAFHGNRLGYQCAAVLGVATLAAYCVHLALLMAEAPLGRLLPKLSAKTKAGSGTKEDSGSQLSWEPPAGVDDADGAAPQLGPVVLRPRRSSVDSGGGGGGARRPAPPDSKESSPSSLTSSRSSSDCAETASVHSANFVTVNLDDVTQPPGSSEVPS</sequence>
<name>A0A224Z0F7_9ACAR</name>
<feature type="transmembrane region" description="Helical" evidence="2">
    <location>
        <begin position="145"/>
        <end position="170"/>
    </location>
</feature>
<proteinExistence type="predicted"/>
<evidence type="ECO:0000256" key="2">
    <source>
        <dbReference type="SAM" id="Phobius"/>
    </source>
</evidence>
<keyword evidence="2" id="KW-0472">Membrane</keyword>
<protein>
    <submittedName>
        <fullName evidence="3">Synaptophysin / synaptoporin domain containing protein</fullName>
    </submittedName>
</protein>
<keyword evidence="2" id="KW-1133">Transmembrane helix</keyword>
<feature type="transmembrane region" description="Helical" evidence="2">
    <location>
        <begin position="121"/>
        <end position="139"/>
    </location>
</feature>
<dbReference type="EMBL" id="GFPF01012200">
    <property type="protein sequence ID" value="MAA23346.1"/>
    <property type="molecule type" value="Transcribed_RNA"/>
</dbReference>
<dbReference type="InterPro" id="IPR050578">
    <property type="entry name" value="MARVEL-CKLF_proteins"/>
</dbReference>
<dbReference type="GO" id="GO:0016020">
    <property type="term" value="C:membrane"/>
    <property type="evidence" value="ECO:0007669"/>
    <property type="project" value="TreeGrafter"/>
</dbReference>